<keyword evidence="1" id="KW-0472">Membrane</keyword>
<feature type="transmembrane region" description="Helical" evidence="1">
    <location>
        <begin position="95"/>
        <end position="113"/>
    </location>
</feature>
<sequence length="205" mass="23686">MKNTVGVTLQQKSTRKTLEYMSNLGKKRTTRNSSTSSNVSFWAPELLEFVSCFRYTLFTWLPCSFLFLFLPVLIYSCRHSQNPPLKWSNLFVTKIVTKRTVGILISLFLCRLHGIVSSGLIFNSLFLFVLFGLPELIYILIRSENHFSLHCFVLYYAFIIVQLFLSCFADKLSRSSITQEFKEALANVQNCYQLNCTACAFRLFT</sequence>
<keyword evidence="1" id="KW-1133">Transmembrane helix</keyword>
<dbReference type="AlphaFoldDB" id="A0A915JRE0"/>
<keyword evidence="2" id="KW-1185">Reference proteome</keyword>
<feature type="transmembrane region" description="Helical" evidence="1">
    <location>
        <begin position="120"/>
        <end position="141"/>
    </location>
</feature>
<feature type="transmembrane region" description="Helical" evidence="1">
    <location>
        <begin position="55"/>
        <end position="75"/>
    </location>
</feature>
<dbReference type="WBParaSite" id="nRc.2.0.1.t28688-RA">
    <property type="protein sequence ID" value="nRc.2.0.1.t28688-RA"/>
    <property type="gene ID" value="nRc.2.0.1.g28688"/>
</dbReference>
<evidence type="ECO:0000313" key="2">
    <source>
        <dbReference type="Proteomes" id="UP000887565"/>
    </source>
</evidence>
<dbReference type="Proteomes" id="UP000887565">
    <property type="component" value="Unplaced"/>
</dbReference>
<evidence type="ECO:0000256" key="1">
    <source>
        <dbReference type="SAM" id="Phobius"/>
    </source>
</evidence>
<name>A0A915JRE0_ROMCU</name>
<proteinExistence type="predicted"/>
<evidence type="ECO:0000313" key="3">
    <source>
        <dbReference type="WBParaSite" id="nRc.2.0.1.t28688-RA"/>
    </source>
</evidence>
<reference evidence="3" key="1">
    <citation type="submission" date="2022-11" db="UniProtKB">
        <authorList>
            <consortium name="WormBaseParasite"/>
        </authorList>
    </citation>
    <scope>IDENTIFICATION</scope>
</reference>
<keyword evidence="1" id="KW-0812">Transmembrane</keyword>
<protein>
    <submittedName>
        <fullName evidence="3">Uncharacterized protein</fullName>
    </submittedName>
</protein>
<accession>A0A915JRE0</accession>
<feature type="transmembrane region" description="Helical" evidence="1">
    <location>
        <begin position="147"/>
        <end position="169"/>
    </location>
</feature>
<organism evidence="2 3">
    <name type="scientific">Romanomermis culicivorax</name>
    <name type="common">Nematode worm</name>
    <dbReference type="NCBI Taxonomy" id="13658"/>
    <lineage>
        <taxon>Eukaryota</taxon>
        <taxon>Metazoa</taxon>
        <taxon>Ecdysozoa</taxon>
        <taxon>Nematoda</taxon>
        <taxon>Enoplea</taxon>
        <taxon>Dorylaimia</taxon>
        <taxon>Mermithida</taxon>
        <taxon>Mermithoidea</taxon>
        <taxon>Mermithidae</taxon>
        <taxon>Romanomermis</taxon>
    </lineage>
</organism>